<dbReference type="VEuPathDB" id="VectorBase:RPRC001945"/>
<dbReference type="EMBL" id="ACPB03012576">
    <property type="status" value="NOT_ANNOTATED_CDS"/>
    <property type="molecule type" value="Genomic_DNA"/>
</dbReference>
<dbReference type="GO" id="GO:0030060">
    <property type="term" value="F:L-malate dehydrogenase (NAD+) activity"/>
    <property type="evidence" value="ECO:0007669"/>
    <property type="project" value="UniProtKB-EC"/>
</dbReference>
<keyword evidence="4" id="KW-0560">Oxidoreductase</keyword>
<keyword evidence="5" id="KW-0520">NAD</keyword>
<evidence type="ECO:0000256" key="5">
    <source>
        <dbReference type="ARBA" id="ARBA00023027"/>
    </source>
</evidence>
<dbReference type="SUPFAM" id="SSF56327">
    <property type="entry name" value="LDH C-terminal domain-like"/>
    <property type="match status" value="1"/>
</dbReference>
<dbReference type="GO" id="GO:0006099">
    <property type="term" value="P:tricarboxylic acid cycle"/>
    <property type="evidence" value="ECO:0007669"/>
    <property type="project" value="UniProtKB-KW"/>
</dbReference>
<dbReference type="HOGENOM" id="CLU_763584_0_0_1"/>
<evidence type="ECO:0000256" key="4">
    <source>
        <dbReference type="ARBA" id="ARBA00023002"/>
    </source>
</evidence>
<feature type="domain" description="Lactate/malate dehydrogenase N-terminal" evidence="6">
    <location>
        <begin position="86"/>
        <end position="216"/>
    </location>
</feature>
<keyword evidence="8" id="KW-1185">Reference proteome</keyword>
<evidence type="ECO:0000256" key="3">
    <source>
        <dbReference type="ARBA" id="ARBA00022532"/>
    </source>
</evidence>
<organism evidence="7 8">
    <name type="scientific">Rhodnius prolixus</name>
    <name type="common">Triatomid bug</name>
    <dbReference type="NCBI Taxonomy" id="13249"/>
    <lineage>
        <taxon>Eukaryota</taxon>
        <taxon>Metazoa</taxon>
        <taxon>Ecdysozoa</taxon>
        <taxon>Arthropoda</taxon>
        <taxon>Hexapoda</taxon>
        <taxon>Insecta</taxon>
        <taxon>Pterygota</taxon>
        <taxon>Neoptera</taxon>
        <taxon>Paraneoptera</taxon>
        <taxon>Hemiptera</taxon>
        <taxon>Heteroptera</taxon>
        <taxon>Panheteroptera</taxon>
        <taxon>Cimicomorpha</taxon>
        <taxon>Reduviidae</taxon>
        <taxon>Triatominae</taxon>
        <taxon>Rhodnius</taxon>
    </lineage>
</organism>
<reference evidence="7" key="1">
    <citation type="submission" date="2015-05" db="UniProtKB">
        <authorList>
            <consortium name="EnsemblMetazoa"/>
        </authorList>
    </citation>
    <scope>IDENTIFICATION</scope>
</reference>
<dbReference type="InterPro" id="IPR001236">
    <property type="entry name" value="Lactate/malate_DH_N"/>
</dbReference>
<name>T1HD30_RHOPR</name>
<dbReference type="Proteomes" id="UP000015103">
    <property type="component" value="Unassembled WGS sequence"/>
</dbReference>
<dbReference type="GO" id="GO:0005739">
    <property type="term" value="C:mitochondrion"/>
    <property type="evidence" value="ECO:0007669"/>
    <property type="project" value="TreeGrafter"/>
</dbReference>
<dbReference type="Gene3D" id="3.40.50.720">
    <property type="entry name" value="NAD(P)-binding Rossmann-like Domain"/>
    <property type="match status" value="1"/>
</dbReference>
<dbReference type="Gene3D" id="3.90.110.10">
    <property type="entry name" value="Lactate dehydrogenase/glycoside hydrolase, family 4, C-terminal"/>
    <property type="match status" value="2"/>
</dbReference>
<dbReference type="AlphaFoldDB" id="T1HD30"/>
<dbReference type="InterPro" id="IPR036291">
    <property type="entry name" value="NAD(P)-bd_dom_sf"/>
</dbReference>
<dbReference type="InParanoid" id="T1HD30"/>
<evidence type="ECO:0000313" key="8">
    <source>
        <dbReference type="Proteomes" id="UP000015103"/>
    </source>
</evidence>
<dbReference type="SUPFAM" id="SSF51735">
    <property type="entry name" value="NAD(P)-binding Rossmann-fold domains"/>
    <property type="match status" value="1"/>
</dbReference>
<keyword evidence="3" id="KW-0816">Tricarboxylic acid cycle</keyword>
<protein>
    <recommendedName>
        <fullName evidence="2">Malate dehydrogenase, mitochondrial</fullName>
        <ecNumber evidence="1">1.1.1.37</ecNumber>
    </recommendedName>
</protein>
<dbReference type="OMA" id="QCPCIKK"/>
<evidence type="ECO:0000313" key="7">
    <source>
        <dbReference type="EnsemblMetazoa" id="RPRC001945-PA"/>
    </source>
</evidence>
<dbReference type="Pfam" id="PF00056">
    <property type="entry name" value="Ldh_1_N"/>
    <property type="match status" value="1"/>
</dbReference>
<sequence>MKISFFFSRRASRLLTTGRWKSDKAQVPATVKSDKLQKVSKKRSEKELECVKECALLPKTAKAPAHAPLRSVNVAVMNSYLPTNHSLVAMLKLNGLIKEIRMYDENQLLHGTGLDVRQIDTSPQVATCVGQHQLKRALHKADIVVISAPGEPNDIPNSQEVFCKNVAHVKAMADACIAHCPDAVFIINAYPVDATVPLFAEILLKQGVFCPNRVLGSMALKEMRARTLASAALGMNPATVQVNVIGGGTPQTAVPVISGTKPGGLCGKKHHPTSVFLRTSALFGVKYLSVPVYFGLAGVEQNLGLPALSFAELETLDVSLAELQMNIALGEAAAKPKLTRVNPYEHNTDEDSPCIILSSCANL</sequence>
<evidence type="ECO:0000259" key="6">
    <source>
        <dbReference type="Pfam" id="PF00056"/>
    </source>
</evidence>
<evidence type="ECO:0000256" key="2">
    <source>
        <dbReference type="ARBA" id="ARBA00016075"/>
    </source>
</evidence>
<dbReference type="eggNOG" id="KOG1494">
    <property type="taxonomic scope" value="Eukaryota"/>
</dbReference>
<dbReference type="EC" id="1.1.1.37" evidence="1"/>
<dbReference type="STRING" id="13249.T1HD30"/>
<dbReference type="EnsemblMetazoa" id="RPRC001945-RA">
    <property type="protein sequence ID" value="RPRC001945-PA"/>
    <property type="gene ID" value="RPRC001945"/>
</dbReference>
<dbReference type="InterPro" id="IPR015955">
    <property type="entry name" value="Lactate_DH/Glyco_Ohase_4_C"/>
</dbReference>
<proteinExistence type="predicted"/>
<evidence type="ECO:0000256" key="1">
    <source>
        <dbReference type="ARBA" id="ARBA00012995"/>
    </source>
</evidence>
<dbReference type="PANTHER" id="PTHR11540">
    <property type="entry name" value="MALATE AND LACTATE DEHYDROGENASE"/>
    <property type="match status" value="1"/>
</dbReference>
<dbReference type="PANTHER" id="PTHR11540:SF16">
    <property type="entry name" value="MALATE DEHYDROGENASE, MITOCHONDRIAL"/>
    <property type="match status" value="1"/>
</dbReference>
<accession>T1HD30</accession>